<reference evidence="3" key="2">
    <citation type="submission" date="2020-09" db="EMBL/GenBank/DDBJ databases">
        <authorList>
            <person name="Sun Q."/>
            <person name="Kim S."/>
        </authorList>
    </citation>
    <scope>NUCLEOTIDE SEQUENCE</scope>
    <source>
        <strain evidence="3">KCTC 12988</strain>
    </source>
</reference>
<evidence type="ECO:0000256" key="1">
    <source>
        <dbReference type="SAM" id="MobiDB-lite"/>
    </source>
</evidence>
<keyword evidence="4" id="KW-1185">Reference proteome</keyword>
<keyword evidence="2" id="KW-0812">Transmembrane</keyword>
<name>A0A918TNB1_9BACT</name>
<feature type="region of interest" description="Disordered" evidence="1">
    <location>
        <begin position="1"/>
        <end position="21"/>
    </location>
</feature>
<evidence type="ECO:0000313" key="4">
    <source>
        <dbReference type="Proteomes" id="UP000644507"/>
    </source>
</evidence>
<dbReference type="AlphaFoldDB" id="A0A918TNB1"/>
<sequence>MSTTRKQHLNVASATPKVGDEYNRQLEQAESQLQKLQQQREEIERKRLEAEEITHQRQDFIDGQIELLERLDHSVQAVDREIFEARQGLKELEDARKTFASHLQTLQGIDPRKWKKTKMPEEVQNAMDILEACENDYEEVVATISEGRRRGFLSTPKSAAQDSFVSTVRQGLAFNLPIIVLGSIALLVYLSR</sequence>
<gene>
    <name evidence="3" type="ORF">GCM10007100_23150</name>
</gene>
<proteinExistence type="predicted"/>
<organism evidence="3 4">
    <name type="scientific">Roseibacillus persicicus</name>
    <dbReference type="NCBI Taxonomy" id="454148"/>
    <lineage>
        <taxon>Bacteria</taxon>
        <taxon>Pseudomonadati</taxon>
        <taxon>Verrucomicrobiota</taxon>
        <taxon>Verrucomicrobiia</taxon>
        <taxon>Verrucomicrobiales</taxon>
        <taxon>Verrucomicrobiaceae</taxon>
        <taxon>Roseibacillus</taxon>
    </lineage>
</organism>
<dbReference type="RefSeq" id="WP_189570123.1">
    <property type="nucleotide sequence ID" value="NZ_BMXI01000009.1"/>
</dbReference>
<accession>A0A918TNB1</accession>
<dbReference type="EMBL" id="BMXI01000009">
    <property type="protein sequence ID" value="GHC55741.1"/>
    <property type="molecule type" value="Genomic_DNA"/>
</dbReference>
<dbReference type="Proteomes" id="UP000644507">
    <property type="component" value="Unassembled WGS sequence"/>
</dbReference>
<keyword evidence="2" id="KW-1133">Transmembrane helix</keyword>
<protein>
    <submittedName>
        <fullName evidence="3">Uncharacterized protein</fullName>
    </submittedName>
</protein>
<evidence type="ECO:0000256" key="2">
    <source>
        <dbReference type="SAM" id="Phobius"/>
    </source>
</evidence>
<evidence type="ECO:0000313" key="3">
    <source>
        <dbReference type="EMBL" id="GHC55741.1"/>
    </source>
</evidence>
<comment type="caution">
    <text evidence="3">The sequence shown here is derived from an EMBL/GenBank/DDBJ whole genome shotgun (WGS) entry which is preliminary data.</text>
</comment>
<reference evidence="3" key="1">
    <citation type="journal article" date="2014" name="Int. J. Syst. Evol. Microbiol.">
        <title>Complete genome sequence of Corynebacterium casei LMG S-19264T (=DSM 44701T), isolated from a smear-ripened cheese.</title>
        <authorList>
            <consortium name="US DOE Joint Genome Institute (JGI-PGF)"/>
            <person name="Walter F."/>
            <person name="Albersmeier A."/>
            <person name="Kalinowski J."/>
            <person name="Ruckert C."/>
        </authorList>
    </citation>
    <scope>NUCLEOTIDE SEQUENCE</scope>
    <source>
        <strain evidence="3">KCTC 12988</strain>
    </source>
</reference>
<feature type="transmembrane region" description="Helical" evidence="2">
    <location>
        <begin position="172"/>
        <end position="190"/>
    </location>
</feature>
<keyword evidence="2" id="KW-0472">Membrane</keyword>